<feature type="transmembrane region" description="Helical" evidence="7">
    <location>
        <begin position="208"/>
        <end position="226"/>
    </location>
</feature>
<feature type="transmembrane region" description="Helical" evidence="7">
    <location>
        <begin position="272"/>
        <end position="295"/>
    </location>
</feature>
<evidence type="ECO:0000259" key="8">
    <source>
        <dbReference type="PROSITE" id="PS50850"/>
    </source>
</evidence>
<evidence type="ECO:0000313" key="9">
    <source>
        <dbReference type="EMBL" id="CAG7626075.1"/>
    </source>
</evidence>
<dbReference type="EMBL" id="CAJVAS010000010">
    <property type="protein sequence ID" value="CAG7626075.1"/>
    <property type="molecule type" value="Genomic_DNA"/>
</dbReference>
<dbReference type="Pfam" id="PF07690">
    <property type="entry name" value="MFS_1"/>
    <property type="match status" value="1"/>
</dbReference>
<protein>
    <submittedName>
        <fullName evidence="9">Glucose/mannose transporter GlcP</fullName>
    </submittedName>
</protein>
<dbReference type="PROSITE" id="PS50850">
    <property type="entry name" value="MFS"/>
    <property type="match status" value="1"/>
</dbReference>
<evidence type="ECO:0000256" key="4">
    <source>
        <dbReference type="ARBA" id="ARBA00022692"/>
    </source>
</evidence>
<gene>
    <name evidence="9" type="primary">glcP</name>
    <name evidence="9" type="ORF">PAESOLCIP111_02793</name>
</gene>
<dbReference type="InterPro" id="IPR020846">
    <property type="entry name" value="MFS_dom"/>
</dbReference>
<feature type="transmembrane region" description="Helical" evidence="7">
    <location>
        <begin position="12"/>
        <end position="33"/>
    </location>
</feature>
<evidence type="ECO:0000256" key="1">
    <source>
        <dbReference type="ARBA" id="ARBA00004651"/>
    </source>
</evidence>
<feature type="transmembrane region" description="Helical" evidence="7">
    <location>
        <begin position="159"/>
        <end position="179"/>
    </location>
</feature>
<sequence length="404" mass="42870">MKAFLWNGYLSYLLIGLAHVIMGSLLPEMLAHYGKDYSAGGQLVSLQFFGFLLGVLSGPWWSGKLGKRGALFLCLGCLSAAELVFFTLPSWPVVLTVAPLAGFGFGMVETIIGALVIQFLEGSRKTFVMTRLEVFFGLGALGMPLISSIFIAGGWWRGAFLSLGVLSFAMVVLWALLPLGRMQAMMQKTAAGEGAELHSPPTFRHKPIGLFAIFIAVFAIYVGTEMSVANFLPSILVANVQLQPEIAVLGGTCFWGAMAVGRLFAAHLAERFGYAAYLLASCVGGCVVLACFAMVQGAAASFALIALLGLVLSGVFSITLIYANSFFKGLEERVTSILIASGGVGGATLPLLTGWCLDRMTIPQSIWLLVAFYALMVALVFWASRSRSAKAAAAGPIAAELSET</sequence>
<evidence type="ECO:0000256" key="5">
    <source>
        <dbReference type="ARBA" id="ARBA00022989"/>
    </source>
</evidence>
<feature type="transmembrane region" description="Helical" evidence="7">
    <location>
        <begin position="334"/>
        <end position="353"/>
    </location>
</feature>
<comment type="similarity">
    <text evidence="2">Belongs to the major facilitator superfamily.</text>
</comment>
<evidence type="ECO:0000313" key="10">
    <source>
        <dbReference type="Proteomes" id="UP000693672"/>
    </source>
</evidence>
<keyword evidence="10" id="KW-1185">Reference proteome</keyword>
<organism evidence="9 10">
    <name type="scientific">Paenibacillus solanacearum</name>
    <dbReference type="NCBI Taxonomy" id="2048548"/>
    <lineage>
        <taxon>Bacteria</taxon>
        <taxon>Bacillati</taxon>
        <taxon>Bacillota</taxon>
        <taxon>Bacilli</taxon>
        <taxon>Bacillales</taxon>
        <taxon>Paenibacillaceae</taxon>
        <taxon>Paenibacillus</taxon>
    </lineage>
</organism>
<keyword evidence="6 7" id="KW-0472">Membrane</keyword>
<evidence type="ECO:0000256" key="3">
    <source>
        <dbReference type="ARBA" id="ARBA00022448"/>
    </source>
</evidence>
<evidence type="ECO:0000256" key="2">
    <source>
        <dbReference type="ARBA" id="ARBA00008335"/>
    </source>
</evidence>
<feature type="transmembrane region" description="Helical" evidence="7">
    <location>
        <begin position="301"/>
        <end position="322"/>
    </location>
</feature>
<feature type="transmembrane region" description="Helical" evidence="7">
    <location>
        <begin position="39"/>
        <end position="58"/>
    </location>
</feature>
<dbReference type="InterPro" id="IPR011701">
    <property type="entry name" value="MFS"/>
</dbReference>
<dbReference type="GO" id="GO:0005886">
    <property type="term" value="C:plasma membrane"/>
    <property type="evidence" value="ECO:0007669"/>
    <property type="project" value="UniProtKB-SubCell"/>
</dbReference>
<evidence type="ECO:0000256" key="6">
    <source>
        <dbReference type="ARBA" id="ARBA00023136"/>
    </source>
</evidence>
<dbReference type="PANTHER" id="PTHR23514:SF3">
    <property type="entry name" value="BYPASS OF STOP CODON PROTEIN 6"/>
    <property type="match status" value="1"/>
</dbReference>
<feature type="transmembrane region" description="Helical" evidence="7">
    <location>
        <begin position="132"/>
        <end position="153"/>
    </location>
</feature>
<accession>A0A916NPX8</accession>
<keyword evidence="3" id="KW-0813">Transport</keyword>
<dbReference type="RefSeq" id="WP_218092553.1">
    <property type="nucleotide sequence ID" value="NZ_CAJVAS010000010.1"/>
</dbReference>
<comment type="subcellular location">
    <subcellularLocation>
        <location evidence="1">Cell membrane</location>
        <topology evidence="1">Multi-pass membrane protein</topology>
    </subcellularLocation>
</comment>
<feature type="transmembrane region" description="Helical" evidence="7">
    <location>
        <begin position="246"/>
        <end position="265"/>
    </location>
</feature>
<evidence type="ECO:0000256" key="7">
    <source>
        <dbReference type="SAM" id="Phobius"/>
    </source>
</evidence>
<dbReference type="AlphaFoldDB" id="A0A916NPX8"/>
<proteinExistence type="inferred from homology"/>
<feature type="transmembrane region" description="Helical" evidence="7">
    <location>
        <begin position="365"/>
        <end position="383"/>
    </location>
</feature>
<dbReference type="GO" id="GO:0022857">
    <property type="term" value="F:transmembrane transporter activity"/>
    <property type="evidence" value="ECO:0007669"/>
    <property type="project" value="InterPro"/>
</dbReference>
<dbReference type="Proteomes" id="UP000693672">
    <property type="component" value="Unassembled WGS sequence"/>
</dbReference>
<dbReference type="PANTHER" id="PTHR23514">
    <property type="entry name" value="BYPASS OF STOP CODON PROTEIN 6"/>
    <property type="match status" value="1"/>
</dbReference>
<dbReference type="InterPro" id="IPR051788">
    <property type="entry name" value="MFS_Transporter"/>
</dbReference>
<feature type="domain" description="Major facilitator superfamily (MFS) profile" evidence="8">
    <location>
        <begin position="4"/>
        <end position="389"/>
    </location>
</feature>
<feature type="transmembrane region" description="Helical" evidence="7">
    <location>
        <begin position="70"/>
        <end position="91"/>
    </location>
</feature>
<name>A0A916NPX8_9BACL</name>
<reference evidence="9" key="1">
    <citation type="submission" date="2021-06" db="EMBL/GenBank/DDBJ databases">
        <authorList>
            <person name="Criscuolo A."/>
        </authorList>
    </citation>
    <scope>NUCLEOTIDE SEQUENCE</scope>
    <source>
        <strain evidence="9">CIP111600</strain>
    </source>
</reference>
<feature type="transmembrane region" description="Helical" evidence="7">
    <location>
        <begin position="97"/>
        <end position="120"/>
    </location>
</feature>
<keyword evidence="4 7" id="KW-0812">Transmembrane</keyword>
<comment type="caution">
    <text evidence="9">The sequence shown here is derived from an EMBL/GenBank/DDBJ whole genome shotgun (WGS) entry which is preliminary data.</text>
</comment>
<keyword evidence="5 7" id="KW-1133">Transmembrane helix</keyword>